<proteinExistence type="predicted"/>
<feature type="transmembrane region" description="Helical" evidence="1">
    <location>
        <begin position="33"/>
        <end position="53"/>
    </location>
</feature>
<dbReference type="KEGG" id="pcav:D3880_16370"/>
<dbReference type="Pfam" id="PF06611">
    <property type="entry name" value="DUF1145"/>
    <property type="match status" value="1"/>
</dbReference>
<keyword evidence="1" id="KW-0812">Transmembrane</keyword>
<dbReference type="AlphaFoldDB" id="A0A385Z3I6"/>
<dbReference type="EMBL" id="CP032419">
    <property type="protein sequence ID" value="AYC33835.1"/>
    <property type="molecule type" value="Genomic_DNA"/>
</dbReference>
<evidence type="ECO:0000256" key="1">
    <source>
        <dbReference type="SAM" id="Phobius"/>
    </source>
</evidence>
<dbReference type="RefSeq" id="WP_119894490.1">
    <property type="nucleotide sequence ID" value="NZ_CP032419.1"/>
</dbReference>
<dbReference type="InterPro" id="IPR009525">
    <property type="entry name" value="DUF1145"/>
</dbReference>
<protein>
    <submittedName>
        <fullName evidence="2">DUF1145 domain-containing protein</fullName>
    </submittedName>
</protein>
<keyword evidence="3" id="KW-1185">Reference proteome</keyword>
<dbReference type="PANTHER" id="PTHR38775">
    <property type="entry name" value="INNER MEMBRANE PROTEIN-RELATED"/>
    <property type="match status" value="1"/>
</dbReference>
<keyword evidence="1" id="KW-1133">Transmembrane helix</keyword>
<reference evidence="3" key="1">
    <citation type="submission" date="2018-09" db="EMBL/GenBank/DDBJ databases">
        <authorList>
            <person name="Zhu H."/>
        </authorList>
    </citation>
    <scope>NUCLEOTIDE SEQUENCE [LARGE SCALE GENOMIC DNA]</scope>
    <source>
        <strain evidence="3">K2W31S-8</strain>
    </source>
</reference>
<gene>
    <name evidence="2" type="ORF">D3880_16370</name>
</gene>
<feature type="transmembrane region" description="Helical" evidence="1">
    <location>
        <begin position="7"/>
        <end position="27"/>
    </location>
</feature>
<organism evidence="2 3">
    <name type="scientific">Pseudomonas cavernae</name>
    <dbReference type="NCBI Taxonomy" id="2320867"/>
    <lineage>
        <taxon>Bacteria</taxon>
        <taxon>Pseudomonadati</taxon>
        <taxon>Pseudomonadota</taxon>
        <taxon>Gammaproteobacteria</taxon>
        <taxon>Pseudomonadales</taxon>
        <taxon>Pseudomonadaceae</taxon>
        <taxon>Pseudomonas</taxon>
    </lineage>
</organism>
<dbReference type="OrthoDB" id="7032679at2"/>
<keyword evidence="1" id="KW-0472">Membrane</keyword>
<sequence>MHIILRLGKALALLFWLAVLINLVMSFAHPLDLLVELCGGLILLLHLLELVLFDRHLRDCPRPGLERLQVLVFGVMHVLGLPRQEAGYA</sequence>
<accession>A0A385Z3I6</accession>
<dbReference type="PANTHER" id="PTHR38775:SF1">
    <property type="entry name" value="INNER MEMBRANE PROTEIN"/>
    <property type="match status" value="1"/>
</dbReference>
<name>A0A385Z3I6_9PSED</name>
<evidence type="ECO:0000313" key="3">
    <source>
        <dbReference type="Proteomes" id="UP000265560"/>
    </source>
</evidence>
<dbReference type="Proteomes" id="UP000265560">
    <property type="component" value="Chromosome"/>
</dbReference>
<evidence type="ECO:0000313" key="2">
    <source>
        <dbReference type="EMBL" id="AYC33835.1"/>
    </source>
</evidence>